<dbReference type="InterPro" id="IPR027417">
    <property type="entry name" value="P-loop_NTPase"/>
</dbReference>
<accession>K2A3P8</accession>
<dbReference type="Gene3D" id="3.90.1570.30">
    <property type="match status" value="1"/>
</dbReference>
<dbReference type="PROSITE" id="PS51192">
    <property type="entry name" value="HELICASE_ATP_BIND_1"/>
    <property type="match status" value="1"/>
</dbReference>
<dbReference type="Pfam" id="PF04851">
    <property type="entry name" value="ResIII"/>
    <property type="match status" value="1"/>
</dbReference>
<dbReference type="Pfam" id="PF00271">
    <property type="entry name" value="Helicase_C"/>
    <property type="match status" value="1"/>
</dbReference>
<dbReference type="InterPro" id="IPR014001">
    <property type="entry name" value="Helicase_ATP-bd"/>
</dbReference>
<organism evidence="2">
    <name type="scientific">uncultured bacterium</name>
    <name type="common">gcode 4</name>
    <dbReference type="NCBI Taxonomy" id="1234023"/>
    <lineage>
        <taxon>Bacteria</taxon>
        <taxon>environmental samples</taxon>
    </lineage>
</organism>
<dbReference type="CDD" id="cd18032">
    <property type="entry name" value="DEXHc_RE_I_III_res"/>
    <property type="match status" value="1"/>
</dbReference>
<dbReference type="GO" id="GO:0003677">
    <property type="term" value="F:DNA binding"/>
    <property type="evidence" value="ECO:0007669"/>
    <property type="project" value="InterPro"/>
</dbReference>
<dbReference type="PANTHER" id="PTHR47396:SF1">
    <property type="entry name" value="ATP-DEPENDENT HELICASE IRC3-RELATED"/>
    <property type="match status" value="1"/>
</dbReference>
<proteinExistence type="predicted"/>
<dbReference type="SUPFAM" id="SSF52540">
    <property type="entry name" value="P-loop containing nucleoside triphosphate hydrolases"/>
    <property type="match status" value="1"/>
</dbReference>
<dbReference type="InterPro" id="IPR006935">
    <property type="entry name" value="Helicase/UvrB_N"/>
</dbReference>
<evidence type="ECO:0000313" key="2">
    <source>
        <dbReference type="EMBL" id="EKD44649.1"/>
    </source>
</evidence>
<dbReference type="AlphaFoldDB" id="K2A3P8"/>
<dbReference type="CDD" id="cd18799">
    <property type="entry name" value="SF2_C_EcoAI-like"/>
    <property type="match status" value="1"/>
</dbReference>
<reference evidence="2" key="1">
    <citation type="journal article" date="2012" name="Science">
        <title>Fermentation, hydrogen, and sulfur metabolism in multiple uncultivated bacterial phyla.</title>
        <authorList>
            <person name="Wrighton K.C."/>
            <person name="Thomas B.C."/>
            <person name="Sharon I."/>
            <person name="Miller C.S."/>
            <person name="Castelle C.J."/>
            <person name="VerBerkmoes N.C."/>
            <person name="Wilkins M.J."/>
            <person name="Hettich R.L."/>
            <person name="Lipton M.S."/>
            <person name="Williams K.H."/>
            <person name="Long P.E."/>
            <person name="Banfield J.F."/>
        </authorList>
    </citation>
    <scope>NUCLEOTIDE SEQUENCE [LARGE SCALE GENOMIC DNA]</scope>
</reference>
<dbReference type="EMBL" id="AMFJ01028788">
    <property type="protein sequence ID" value="EKD44649.1"/>
    <property type="molecule type" value="Genomic_DNA"/>
</dbReference>
<dbReference type="GO" id="GO:0016787">
    <property type="term" value="F:hydrolase activity"/>
    <property type="evidence" value="ECO:0007669"/>
    <property type="project" value="InterPro"/>
</dbReference>
<feature type="domain" description="Helicase ATP-binding" evidence="1">
    <location>
        <begin position="173"/>
        <end position="365"/>
    </location>
</feature>
<dbReference type="Pfam" id="PF08463">
    <property type="entry name" value="EcoEI_R_C"/>
    <property type="match status" value="1"/>
</dbReference>
<dbReference type="InterPro" id="IPR013670">
    <property type="entry name" value="EcoEI_R_C_dom"/>
</dbReference>
<comment type="caution">
    <text evidence="2">The sequence shown here is derived from an EMBL/GenBank/DDBJ whole genome shotgun (WGS) entry which is preliminary data.</text>
</comment>
<dbReference type="PANTHER" id="PTHR47396">
    <property type="entry name" value="TYPE I RESTRICTION ENZYME ECOKI R PROTEIN"/>
    <property type="match status" value="1"/>
</dbReference>
<dbReference type="Gene3D" id="3.40.50.300">
    <property type="entry name" value="P-loop containing nucleotide triphosphate hydrolases"/>
    <property type="match status" value="2"/>
</dbReference>
<dbReference type="InterPro" id="IPR050742">
    <property type="entry name" value="Helicase_Restrict-Modif_Enz"/>
</dbReference>
<protein>
    <recommendedName>
        <fullName evidence="1">Helicase ATP-binding domain-containing protein</fullName>
    </recommendedName>
</protein>
<dbReference type="GO" id="GO:0005829">
    <property type="term" value="C:cytosol"/>
    <property type="evidence" value="ECO:0007669"/>
    <property type="project" value="TreeGrafter"/>
</dbReference>
<gene>
    <name evidence="2" type="ORF">ACD_71C00057G0002</name>
</gene>
<evidence type="ECO:0000259" key="1">
    <source>
        <dbReference type="PROSITE" id="PS51192"/>
    </source>
</evidence>
<dbReference type="SMART" id="SM00487">
    <property type="entry name" value="DEXDc"/>
    <property type="match status" value="1"/>
</dbReference>
<sequence length="921" mass="105996">MSQSPEQEARKNIDNLLTQAWWVIQDMKSLNIMSSLGVAVREFPLDKGNGFADYLLYVDGRAIGVVEAKKEWSTLVGVETQSQKYTTGLPNWVDAYKNPLPFSYESTGIETRFTNSIEPDAKSRQVFAFHRPERLLELVNLEKQSMDLMRTLPPLDEKWLRKVQIEAINNLENSLKADKSRALIQMATGTGKTFTFCNIAYRLIKHTGAKRILFLVDRGNLARQTMKEFQNFSVPGDGRKFTELYNVQNMASNKIDEVAKVTICTIQRMYSMLAGVEMEEEMEEKSMIDFNMADMLKLPDDVSYNPLIPIESFDYIVVDECHRSIYNLWRQTLEYFDAKLIGLTATPSKQTIGFFNNNLVMEYNHERAVADGINVDFNVYKIETAIGTQGSKVESGYYIDKRDKLTRQVRYELLDNDFMYSAKDLDRSVVSLDQIRTVIRTFRDKLPTEIFPGRKEVPKTLIFAKDDSHAEDIVKIIREEFGKGNDFCQKITYKTTGRKPEDLISAFRNDYNPRIAVTVDMIATGTDIKPLEIVFFMRSVKSQLLFEQMKGRGVRVIDDNDFRQVTPDAERKTHFVIIDAVGVTEQDKTDTKPLDKQPTASFEKIMKVISMGNTEEDMLSTLVSRLSRISKSFTPGQNEELQAIGGIGIHELSKNIINAIDEDIILSKTLENTGKQDISELTEDEIRKTRKELAKIALKPLYNPVYRNRLMEIKKDNEQIIDSVSIDTLLFSGQSEDAKLKARGIVESFKHFIDENKDELELIKTYYNHSYKSKTTFEDVKNFAKKIDQIPALRNQSNLWRAYRTLMPEKVIESDSYTNADYISLLTFTLQYIDTLEPYRYRIESRFEQWVQEKERAGVIWTPDQREWIETIKEEIASSLSVSTEDFEYGNLLKKWGIGGAYKVFGNELNGVIEEMNGVLV</sequence>
<name>K2A3P8_9BACT</name>
<dbReference type="InterPro" id="IPR001650">
    <property type="entry name" value="Helicase_C-like"/>
</dbReference>
<dbReference type="GO" id="GO:0005524">
    <property type="term" value="F:ATP binding"/>
    <property type="evidence" value="ECO:0007669"/>
    <property type="project" value="InterPro"/>
</dbReference>
<dbReference type="GO" id="GO:0006304">
    <property type="term" value="P:DNA modification"/>
    <property type="evidence" value="ECO:0007669"/>
    <property type="project" value="InterPro"/>
</dbReference>